<dbReference type="InterPro" id="IPR049366">
    <property type="entry name" value="RGL11_C"/>
</dbReference>
<feature type="chain" id="PRO_5046553595" evidence="1">
    <location>
        <begin position="26"/>
        <end position="826"/>
    </location>
</feature>
<evidence type="ECO:0000259" key="2">
    <source>
        <dbReference type="Pfam" id="PF07532"/>
    </source>
</evidence>
<feature type="signal peptide" evidence="1">
    <location>
        <begin position="1"/>
        <end position="25"/>
    </location>
</feature>
<feature type="domain" description="Bacterial Ig-like" evidence="2">
    <location>
        <begin position="65"/>
        <end position="105"/>
    </location>
</feature>
<feature type="domain" description="Rhamnogalacturonan lyase family 11 C-terminal" evidence="4">
    <location>
        <begin position="248"/>
        <end position="776"/>
    </location>
</feature>
<dbReference type="InterPro" id="IPR013783">
    <property type="entry name" value="Ig-like_fold"/>
</dbReference>
<evidence type="ECO:0000259" key="4">
    <source>
        <dbReference type="Pfam" id="PF21348"/>
    </source>
</evidence>
<name>A0ABV1C624_9FIRM</name>
<evidence type="ECO:0000313" key="5">
    <source>
        <dbReference type="EMBL" id="MEQ2387011.1"/>
    </source>
</evidence>
<dbReference type="EMBL" id="JBBMEN010000040">
    <property type="protein sequence ID" value="MEQ2387011.1"/>
    <property type="molecule type" value="Genomic_DNA"/>
</dbReference>
<dbReference type="InterPro" id="IPR041624">
    <property type="entry name" value="RGI_lyase"/>
</dbReference>
<dbReference type="Gene3D" id="2.60.40.10">
    <property type="entry name" value="Immunoglobulins"/>
    <property type="match status" value="1"/>
</dbReference>
<dbReference type="InterPro" id="IPR028994">
    <property type="entry name" value="Integrin_alpha_N"/>
</dbReference>
<keyword evidence="1" id="KW-0732">Signal</keyword>
<comment type="caution">
    <text evidence="5">The sequence shown here is derived from an EMBL/GenBank/DDBJ whole genome shotgun (WGS) entry which is preliminary data.</text>
</comment>
<dbReference type="Pfam" id="PF18370">
    <property type="entry name" value="RGI_lyase"/>
    <property type="match status" value="1"/>
</dbReference>
<evidence type="ECO:0000256" key="1">
    <source>
        <dbReference type="SAM" id="SignalP"/>
    </source>
</evidence>
<protein>
    <submittedName>
        <fullName evidence="5">Ig-like domain-containing protein</fullName>
    </submittedName>
</protein>
<dbReference type="RefSeq" id="WP_120021050.1">
    <property type="nucleotide sequence ID" value="NZ_JBBMEN010000040.1"/>
</dbReference>
<dbReference type="Proteomes" id="UP001465119">
    <property type="component" value="Unassembled WGS sequence"/>
</dbReference>
<dbReference type="Pfam" id="PF21348">
    <property type="entry name" value="RGL11_C"/>
    <property type="match status" value="1"/>
</dbReference>
<dbReference type="PANTHER" id="PTHR43118:SF1">
    <property type="entry name" value="RHAMNOGALACTURONAN LYASE (EUROFUNG)"/>
    <property type="match status" value="1"/>
</dbReference>
<dbReference type="PANTHER" id="PTHR43118">
    <property type="entry name" value="RHAMNOGALACTURONAN LYASE (EUROFUNG)"/>
    <property type="match status" value="1"/>
</dbReference>
<feature type="domain" description="Rhamnogalacturonan I lyase beta-sheet" evidence="3">
    <location>
        <begin position="159"/>
        <end position="238"/>
    </location>
</feature>
<dbReference type="Pfam" id="PF07532">
    <property type="entry name" value="Big_4"/>
    <property type="match status" value="1"/>
</dbReference>
<dbReference type="InterPro" id="IPR034641">
    <property type="entry name" value="RGL11"/>
</dbReference>
<accession>A0ABV1C624</accession>
<gene>
    <name evidence="5" type="ORF">WMO20_13930</name>
</gene>
<dbReference type="SUPFAM" id="SSF69318">
    <property type="entry name" value="Integrin alpha N-terminal domain"/>
    <property type="match status" value="1"/>
</dbReference>
<reference evidence="5 6" key="1">
    <citation type="submission" date="2024-03" db="EMBL/GenBank/DDBJ databases">
        <title>Human intestinal bacterial collection.</title>
        <authorList>
            <person name="Pauvert C."/>
            <person name="Hitch T.C.A."/>
            <person name="Clavel T."/>
        </authorList>
    </citation>
    <scope>NUCLEOTIDE SEQUENCE [LARGE SCALE GENOMIC DNA]</scope>
    <source>
        <strain evidence="5 6">CLA-AA-H281</strain>
    </source>
</reference>
<organism evidence="5 6">
    <name type="scientific">Faecalibacterium intestinale</name>
    <dbReference type="NCBI Taxonomy" id="3133155"/>
    <lineage>
        <taxon>Bacteria</taxon>
        <taxon>Bacillati</taxon>
        <taxon>Bacillota</taxon>
        <taxon>Clostridia</taxon>
        <taxon>Eubacteriales</taxon>
        <taxon>Oscillospiraceae</taxon>
        <taxon>Faecalibacterium</taxon>
    </lineage>
</organism>
<evidence type="ECO:0000313" key="6">
    <source>
        <dbReference type="Proteomes" id="UP001465119"/>
    </source>
</evidence>
<keyword evidence="6" id="KW-1185">Reference proteome</keyword>
<evidence type="ECO:0000259" key="3">
    <source>
        <dbReference type="Pfam" id="PF18370"/>
    </source>
</evidence>
<dbReference type="InterPro" id="IPR011081">
    <property type="entry name" value="Big_4"/>
</dbReference>
<proteinExistence type="predicted"/>
<sequence length="826" mass="90533">MNKKRLVACLLTASILVSSAWNVCAVGPDTAAAGQVISYSALPYPTYVYNPTTLELPFGEALPEQFPTEVTAVMNDGSIGTVTVGKWTAIREFNAAEEGIYVYGANVVPVEGKYQVLEDSLTPNENPTDPSEQRTDYTYDVYYRIGYFKTGSSYNAYARSMENLDRGVYAVKSDDGVFISWRILATEYGEDISFDVYRNGIKINSSPITDRTNFTDAKGKAGDVYVVAKIQNGLQYNSEAVAALENNYMSIPLQKPEPQPTKNGDLSSYTINDTGVGDVDGDGQYEIIVKWYPDNAFDSGKAVAPSSPTIFDIYEMDGTPLWRLNMGLEMPSGAHFNQFMLYDMDEDGKAELFIKTSDGTIAYKPNKAGKFDMTDESTIVSYVGDKSVVPGTNINANGHASPDSNEYVTVFNGQTGEIIDSIDYINVTGNYDDWGKAGDGGNRSARYNIAIGYLPKEAGSTETIPAVFFNRGYYAKTTIAAYTLRNGKLQLEWNFVALTGEDAADKGNHNVSTGDLDQDGFDEICIGNMAVDHDGSLLWVKNGKDGQDLGSHGDAIHLAAMNPNNPTQLYVFSPTEEYKVATVNQALSNAGTGLRYDGIWTSAKDVGRAVAANITPLPGYEYWGQANNSGVYNILSGMVNPSRAGLPANWVLYWDGDLLSELGDGVEKESCDFGVYKYNWESGAVDTIDVLDGKTNNSTKNNPSLTADILGDWREEVVLRNEDDTELRIYMTTTETDYMIYTLMHDPVYRNCVANQNSAYNQPPHIGFYLGEDNKEQVLSMNLPIANIVYTTESKEVGKSIGTLDYAGILALKKQQALDTLKGFFS</sequence>